<dbReference type="EMBL" id="JAPEVI010000003">
    <property type="protein sequence ID" value="MCX2721842.1"/>
    <property type="molecule type" value="Genomic_DNA"/>
</dbReference>
<keyword evidence="3" id="KW-1185">Reference proteome</keyword>
<evidence type="ECO:0000313" key="3">
    <source>
        <dbReference type="Proteomes" id="UP001300261"/>
    </source>
</evidence>
<protein>
    <recommendedName>
        <fullName evidence="4">Bartonella effector protein BID domain-containing protein</fullName>
    </recommendedName>
</protein>
<feature type="region of interest" description="Disordered" evidence="1">
    <location>
        <begin position="265"/>
        <end position="298"/>
    </location>
</feature>
<evidence type="ECO:0000313" key="2">
    <source>
        <dbReference type="EMBL" id="MCX2721842.1"/>
    </source>
</evidence>
<organism evidence="2 3">
    <name type="scientific">Roseibium salinum</name>
    <dbReference type="NCBI Taxonomy" id="1604349"/>
    <lineage>
        <taxon>Bacteria</taxon>
        <taxon>Pseudomonadati</taxon>
        <taxon>Pseudomonadota</taxon>
        <taxon>Alphaproteobacteria</taxon>
        <taxon>Hyphomicrobiales</taxon>
        <taxon>Stappiaceae</taxon>
        <taxon>Roseibium</taxon>
    </lineage>
</organism>
<comment type="caution">
    <text evidence="2">The sequence shown here is derived from an EMBL/GenBank/DDBJ whole genome shotgun (WGS) entry which is preliminary data.</text>
</comment>
<dbReference type="RefSeq" id="WP_265961549.1">
    <property type="nucleotide sequence ID" value="NZ_JAPEVI010000003.1"/>
</dbReference>
<name>A0ABT3QY19_9HYPH</name>
<proteinExistence type="predicted"/>
<gene>
    <name evidence="2" type="ORF">ON753_05390</name>
</gene>
<accession>A0ABT3QY19</accession>
<dbReference type="Proteomes" id="UP001300261">
    <property type="component" value="Unassembled WGS sequence"/>
</dbReference>
<evidence type="ECO:0000256" key="1">
    <source>
        <dbReference type="SAM" id="MobiDB-lite"/>
    </source>
</evidence>
<sequence length="549" mass="59953">MARLEKFSGAQSLPGVGNPQVVADTAVGAATAGFGRQIRQSADEIGGLVDDAHKARQARLARLAREQQEQADRFAVVAAGLKLRRKLTGMQPEEQHKLRPGAIGHTEAMLAKLEKERNELLKELPETARPEFAREVEARRPQYAGRFAAEEHAENRKYFQQGFLEASEQLVAEVRDNPDSLLEARREGEALLEAMPLARHEKAEAFLALNEQLTEAFVETRPVDDQIAALERELARREMTAAEAGRTAPAAGMTGGVTAAEGAVAKETEGRALREKDLKASDAATDAERQAYPPDPAGMADHLKFLPGTTLKRLHDSAVRKKTVAAAAEAERIAGRIADTHGLFNPRDIESNPVLGPHQKVQLINALKNATQEQSKNLEAVSWVLSPQKGDASSSEDRDLANRAFSHLTDGEADRDVIAREILRTKGVLPGAYVKSLRKGLESKDPGEVGRAYLSLSALHLVNSSGERWGRQDQDLQKANTRWRVLTDDYGLSPAEAAEKLSIANDTERRTALERSLGSRRFGKQGVQIDKEWVLDRLGVSATATAKSP</sequence>
<evidence type="ECO:0008006" key="4">
    <source>
        <dbReference type="Google" id="ProtNLM"/>
    </source>
</evidence>
<feature type="compositionally biased region" description="Basic and acidic residues" evidence="1">
    <location>
        <begin position="265"/>
        <end position="280"/>
    </location>
</feature>
<reference evidence="2 3" key="1">
    <citation type="journal article" date="2016" name="Int. J. Syst. Evol. Microbiol.">
        <title>Labrenzia salina sp. nov., isolated from the rhizosphere of the halophyte Arthrocnemum macrostachyum.</title>
        <authorList>
            <person name="Camacho M."/>
            <person name="Redondo-Gomez S."/>
            <person name="Rodriguez-Llorente I."/>
            <person name="Rohde M."/>
            <person name="Sproer C."/>
            <person name="Schumann P."/>
            <person name="Klenk H.P."/>
            <person name="Montero-Calasanz M.D.C."/>
        </authorList>
    </citation>
    <scope>NUCLEOTIDE SEQUENCE [LARGE SCALE GENOMIC DNA]</scope>
    <source>
        <strain evidence="2 3">DSM 29163</strain>
    </source>
</reference>